<sequence length="85" mass="9305">MISFVSDPRNLLRLSRNLLWTGLFLLLAGVYAAYGLDQQLAIAQLVLAHTLVIVGPTLLKVGYVMRLVALRGLQGRNWEASRAGA</sequence>
<proteinExistence type="predicted"/>
<accession>A0ABS5XL95</accession>
<dbReference type="Proteomes" id="UP001519667">
    <property type="component" value="Unassembled WGS sequence"/>
</dbReference>
<evidence type="ECO:0000256" key="1">
    <source>
        <dbReference type="SAM" id="Phobius"/>
    </source>
</evidence>
<name>A0ABS5XL95_9GAMM</name>
<organism evidence="2 3">
    <name type="scientific">Metapseudomonas boanensis</name>
    <dbReference type="NCBI Taxonomy" id="2822138"/>
    <lineage>
        <taxon>Bacteria</taxon>
        <taxon>Pseudomonadati</taxon>
        <taxon>Pseudomonadota</taxon>
        <taxon>Gammaproteobacteria</taxon>
        <taxon>Pseudomonadales</taxon>
        <taxon>Pseudomonadaceae</taxon>
        <taxon>Metapseudomonas</taxon>
    </lineage>
</organism>
<keyword evidence="1" id="KW-0472">Membrane</keyword>
<protein>
    <submittedName>
        <fullName evidence="2">Transmembrane sensor/regulator PpyR</fullName>
    </submittedName>
</protein>
<feature type="transmembrane region" description="Helical" evidence="1">
    <location>
        <begin position="42"/>
        <end position="63"/>
    </location>
</feature>
<gene>
    <name evidence="2" type="ORF">J7302_20440</name>
</gene>
<evidence type="ECO:0000313" key="2">
    <source>
        <dbReference type="EMBL" id="MBT8768484.1"/>
    </source>
</evidence>
<dbReference type="EMBL" id="JAGTIS010000013">
    <property type="protein sequence ID" value="MBT8768484.1"/>
    <property type="molecule type" value="Genomic_DNA"/>
</dbReference>
<reference evidence="2 3" key="1">
    <citation type="submission" date="2021-04" db="EMBL/GenBank/DDBJ databases">
        <title>Pseudomonas boanensis sp. nov., a bacterium isolated from river water used for household purposes in Boane District, Mozambique.</title>
        <authorList>
            <person name="Nicklasson M."/>
            <person name="Martin-Rodriguez A.J."/>
            <person name="Thorell K."/>
            <person name="Neves L."/>
            <person name="Mussagy A."/>
            <person name="Rydberg H.A."/>
            <person name="Hernroth B."/>
            <person name="Svensson-Stadler L."/>
            <person name="Sjoling A."/>
        </authorList>
    </citation>
    <scope>NUCLEOTIDE SEQUENCE [LARGE SCALE GENOMIC DNA]</scope>
    <source>
        <strain evidence="2 3">DB1</strain>
    </source>
</reference>
<keyword evidence="1" id="KW-1133">Transmembrane helix</keyword>
<evidence type="ECO:0000313" key="3">
    <source>
        <dbReference type="Proteomes" id="UP001519667"/>
    </source>
</evidence>
<dbReference type="RefSeq" id="WP_215378876.1">
    <property type="nucleotide sequence ID" value="NZ_JAGTIS010000013.1"/>
</dbReference>
<keyword evidence="3" id="KW-1185">Reference proteome</keyword>
<comment type="caution">
    <text evidence="2">The sequence shown here is derived from an EMBL/GenBank/DDBJ whole genome shotgun (WGS) entry which is preliminary data.</text>
</comment>
<keyword evidence="1 2" id="KW-0812">Transmembrane</keyword>